<name>A0ABU9E2E5_9FLAO</name>
<keyword evidence="1 2" id="KW-0732">Signal</keyword>
<comment type="caution">
    <text evidence="4">The sequence shown here is derived from an EMBL/GenBank/DDBJ whole genome shotgun (WGS) entry which is preliminary data.</text>
</comment>
<feature type="signal peptide" evidence="2">
    <location>
        <begin position="1"/>
        <end position="19"/>
    </location>
</feature>
<evidence type="ECO:0000256" key="1">
    <source>
        <dbReference type="ARBA" id="ARBA00022729"/>
    </source>
</evidence>
<evidence type="ECO:0000313" key="5">
    <source>
        <dbReference type="Proteomes" id="UP001491349"/>
    </source>
</evidence>
<protein>
    <submittedName>
        <fullName evidence="4">T9SS type A sorting domain-containing protein</fullName>
    </submittedName>
</protein>
<reference evidence="4 5" key="1">
    <citation type="submission" date="2024-04" db="EMBL/GenBank/DDBJ databases">
        <title>draft genome sequnece of Flavobacterium buctense JCM 30750.</title>
        <authorList>
            <person name="Kim D.-U."/>
        </authorList>
    </citation>
    <scope>NUCLEOTIDE SEQUENCE [LARGE SCALE GENOMIC DNA]</scope>
    <source>
        <strain evidence="4 5">JCM 30750</strain>
    </source>
</reference>
<keyword evidence="5" id="KW-1185">Reference proteome</keyword>
<dbReference type="EMBL" id="JBBPCB010000003">
    <property type="protein sequence ID" value="MEK8180106.1"/>
    <property type="molecule type" value="Genomic_DNA"/>
</dbReference>
<evidence type="ECO:0000313" key="4">
    <source>
        <dbReference type="EMBL" id="MEK8180106.1"/>
    </source>
</evidence>
<organism evidence="4 5">
    <name type="scientific">Flavobacterium buctense</name>
    <dbReference type="NCBI Taxonomy" id="1648146"/>
    <lineage>
        <taxon>Bacteria</taxon>
        <taxon>Pseudomonadati</taxon>
        <taxon>Bacteroidota</taxon>
        <taxon>Flavobacteriia</taxon>
        <taxon>Flavobacteriales</taxon>
        <taxon>Flavobacteriaceae</taxon>
        <taxon>Flavobacterium</taxon>
    </lineage>
</organism>
<feature type="domain" description="Secretion system C-terminal sorting" evidence="3">
    <location>
        <begin position="316"/>
        <end position="384"/>
    </location>
</feature>
<proteinExistence type="predicted"/>
<accession>A0ABU9E2E5</accession>
<gene>
    <name evidence="4" type="ORF">WMW71_07110</name>
</gene>
<dbReference type="NCBIfam" id="TIGR04183">
    <property type="entry name" value="Por_Secre_tail"/>
    <property type="match status" value="1"/>
</dbReference>
<dbReference type="Pfam" id="PF18962">
    <property type="entry name" value="Por_Secre_tail"/>
    <property type="match status" value="1"/>
</dbReference>
<feature type="chain" id="PRO_5045491869" evidence="2">
    <location>
        <begin position="20"/>
        <end position="386"/>
    </location>
</feature>
<dbReference type="InterPro" id="IPR026444">
    <property type="entry name" value="Secre_tail"/>
</dbReference>
<dbReference type="Gene3D" id="2.60.40.3620">
    <property type="match status" value="2"/>
</dbReference>
<dbReference type="Proteomes" id="UP001491349">
    <property type="component" value="Unassembled WGS sequence"/>
</dbReference>
<sequence>MKRKLLSLLLSFFAFNAVAQTISIVGTGVNGWPPTNGPEITLSTTDNITYTISNLVLTTGVVKFRQDYGWTTNWGGSTFPNGQGTQNGPDIPTVAGTYDVTLNRINGTYTFIGTAAFPSIGIWGPAVDSQNGFNGPDVDMLTNDGITYTLSGFNFSSGNAYFRQDNASNFVWGSTAFPTGTAVLNGPSIPVNGGEFFVTFNKNTGAYSFSFPSIGILGTALNGFEVADTDLTTTDGLGYTISNLTLTDGVVKFRKDNSWTTNWGALDFPIGTGTQNGPDIPVTGGTYTISFERTSGNYTFTNTLSSAQNNLMQLKVYPNPTNVDWILSHSEMIDSLQLFDISGKELLTIQPKANEYVLLGSGLSNGVYFVRIQSGLDFTWRKIIKN</sequence>
<evidence type="ECO:0000259" key="3">
    <source>
        <dbReference type="Pfam" id="PF18962"/>
    </source>
</evidence>
<dbReference type="RefSeq" id="WP_187660570.1">
    <property type="nucleotide sequence ID" value="NZ_JACTAB010000004.1"/>
</dbReference>
<evidence type="ECO:0000256" key="2">
    <source>
        <dbReference type="SAM" id="SignalP"/>
    </source>
</evidence>